<keyword evidence="5" id="KW-0539">Nucleus</keyword>
<gene>
    <name evidence="8" type="ORF">FWK35_00037825</name>
</gene>
<evidence type="ECO:0000313" key="9">
    <source>
        <dbReference type="Proteomes" id="UP000478052"/>
    </source>
</evidence>
<feature type="domain" description="DUF659" evidence="6">
    <location>
        <begin position="87"/>
        <end position="235"/>
    </location>
</feature>
<dbReference type="PANTHER" id="PTHR46481">
    <property type="entry name" value="ZINC FINGER BED DOMAIN-CONTAINING PROTEIN 4"/>
    <property type="match status" value="1"/>
</dbReference>
<evidence type="ECO:0000256" key="3">
    <source>
        <dbReference type="ARBA" id="ARBA00022771"/>
    </source>
</evidence>
<dbReference type="PANTHER" id="PTHR46481:SF10">
    <property type="entry name" value="ZINC FINGER BED DOMAIN-CONTAINING PROTEIN 39"/>
    <property type="match status" value="1"/>
</dbReference>
<dbReference type="SUPFAM" id="SSF53098">
    <property type="entry name" value="Ribonuclease H-like"/>
    <property type="match status" value="1"/>
</dbReference>
<keyword evidence="9" id="KW-1185">Reference proteome</keyword>
<dbReference type="Pfam" id="PF04937">
    <property type="entry name" value="DUF659"/>
    <property type="match status" value="1"/>
</dbReference>
<dbReference type="EMBL" id="VUJU01013810">
    <property type="protein sequence ID" value="KAF0703619.1"/>
    <property type="molecule type" value="Genomic_DNA"/>
</dbReference>
<keyword evidence="3" id="KW-0863">Zinc-finger</keyword>
<evidence type="ECO:0000256" key="5">
    <source>
        <dbReference type="ARBA" id="ARBA00023242"/>
    </source>
</evidence>
<dbReference type="AlphaFoldDB" id="A0A6G0VQC7"/>
<dbReference type="InterPro" id="IPR007021">
    <property type="entry name" value="DUF659"/>
</dbReference>
<evidence type="ECO:0000313" key="8">
    <source>
        <dbReference type="EMBL" id="KAF0703619.1"/>
    </source>
</evidence>
<dbReference type="GO" id="GO:0046983">
    <property type="term" value="F:protein dimerization activity"/>
    <property type="evidence" value="ECO:0007669"/>
    <property type="project" value="InterPro"/>
</dbReference>
<sequence length="609" mass="69041">MFSSTPTTSFSFNQSTVSSTFTNVSCGNASKKSSILKYCDKMNANENKNIDVLLARAVYATAAPLNLVDNSYWIEFFKALRPAYKPPTRHLVSNKLLDDEFSKVKEHTTICIADSDALGVMCDGWTNIRNESIINFVVTTPKPIFYKSLPTGVDRHTGEHIAEQIISVIEDIGPRKVFGVVTDNAKNMKKAWILITEKYPHITSYGCVAHGLNLLINDIIKMNSLKDIINDGKDIVNNIKRGHITSAAFLDKRNANSSTSMALLLPVVTRWGSVVVFFKSLLVNKQIIRSMNVDEIVEKDLKPNVKKTISSSNFWKKVEFFYSLMNPVAKWITKIESDTPQLSIVPIIFTELKKSFEETLKNNNILRYEEKHNIMEALDQRKEFCQSKIHKAANLLDPKYLGKLFDSNDHNEAIEFIYQLSKHMDNIEIDARKVISDFAFFKNKSGPFSKTNEYLWVAAEETEALHWWTAFCNHTELSKIAIKILSLPATSAAVERTFSTYKDVHSSKRNRLLNERAAKLVFIKHNLQILKGTSKNSTKSKSDCDTDAPLSTLTSQNEISTTNTAISTNDDIEISQGTEDDIEIYHETDDEYNLDDDDDLFFQVSTMKH</sequence>
<comment type="caution">
    <text evidence="8">The sequence shown here is derived from an EMBL/GenBank/DDBJ whole genome shotgun (WGS) entry which is preliminary data.</text>
</comment>
<dbReference type="GO" id="GO:0005634">
    <property type="term" value="C:nucleus"/>
    <property type="evidence" value="ECO:0007669"/>
    <property type="project" value="UniProtKB-SubCell"/>
</dbReference>
<evidence type="ECO:0000256" key="4">
    <source>
        <dbReference type="ARBA" id="ARBA00022833"/>
    </source>
</evidence>
<keyword evidence="4" id="KW-0862">Zinc</keyword>
<dbReference type="GO" id="GO:0008270">
    <property type="term" value="F:zinc ion binding"/>
    <property type="evidence" value="ECO:0007669"/>
    <property type="project" value="UniProtKB-KW"/>
</dbReference>
<protein>
    <recommendedName>
        <fullName evidence="10">DUF659 domain-containing protein</fullName>
    </recommendedName>
</protein>
<accession>A0A6G0VQC7</accession>
<dbReference type="InterPro" id="IPR052035">
    <property type="entry name" value="ZnF_BED_domain_contain"/>
</dbReference>
<proteinExistence type="predicted"/>
<keyword evidence="2" id="KW-0479">Metal-binding</keyword>
<evidence type="ECO:0008006" key="10">
    <source>
        <dbReference type="Google" id="ProtNLM"/>
    </source>
</evidence>
<reference evidence="8 9" key="1">
    <citation type="submission" date="2019-08" db="EMBL/GenBank/DDBJ databases">
        <title>Whole genome of Aphis craccivora.</title>
        <authorList>
            <person name="Voronova N.V."/>
            <person name="Shulinski R.S."/>
            <person name="Bandarenka Y.V."/>
            <person name="Zhorov D.G."/>
            <person name="Warner D."/>
        </authorList>
    </citation>
    <scope>NUCLEOTIDE SEQUENCE [LARGE SCALE GENOMIC DNA]</scope>
    <source>
        <strain evidence="8">180601</strain>
        <tissue evidence="8">Whole Body</tissue>
    </source>
</reference>
<feature type="domain" description="HAT C-terminal dimerisation" evidence="7">
    <location>
        <begin position="460"/>
        <end position="527"/>
    </location>
</feature>
<evidence type="ECO:0000256" key="2">
    <source>
        <dbReference type="ARBA" id="ARBA00022723"/>
    </source>
</evidence>
<dbReference type="OrthoDB" id="6630707at2759"/>
<evidence type="ECO:0000259" key="6">
    <source>
        <dbReference type="Pfam" id="PF04937"/>
    </source>
</evidence>
<name>A0A6G0VQC7_APHCR</name>
<dbReference type="Pfam" id="PF05699">
    <property type="entry name" value="Dimer_Tnp_hAT"/>
    <property type="match status" value="1"/>
</dbReference>
<evidence type="ECO:0000259" key="7">
    <source>
        <dbReference type="Pfam" id="PF05699"/>
    </source>
</evidence>
<dbReference type="Proteomes" id="UP000478052">
    <property type="component" value="Unassembled WGS sequence"/>
</dbReference>
<evidence type="ECO:0000256" key="1">
    <source>
        <dbReference type="ARBA" id="ARBA00004123"/>
    </source>
</evidence>
<dbReference type="InterPro" id="IPR008906">
    <property type="entry name" value="HATC_C_dom"/>
</dbReference>
<comment type="subcellular location">
    <subcellularLocation>
        <location evidence="1">Nucleus</location>
    </subcellularLocation>
</comment>
<dbReference type="InterPro" id="IPR012337">
    <property type="entry name" value="RNaseH-like_sf"/>
</dbReference>
<organism evidence="8 9">
    <name type="scientific">Aphis craccivora</name>
    <name type="common">Cowpea aphid</name>
    <dbReference type="NCBI Taxonomy" id="307492"/>
    <lineage>
        <taxon>Eukaryota</taxon>
        <taxon>Metazoa</taxon>
        <taxon>Ecdysozoa</taxon>
        <taxon>Arthropoda</taxon>
        <taxon>Hexapoda</taxon>
        <taxon>Insecta</taxon>
        <taxon>Pterygota</taxon>
        <taxon>Neoptera</taxon>
        <taxon>Paraneoptera</taxon>
        <taxon>Hemiptera</taxon>
        <taxon>Sternorrhyncha</taxon>
        <taxon>Aphidomorpha</taxon>
        <taxon>Aphidoidea</taxon>
        <taxon>Aphididae</taxon>
        <taxon>Aphidini</taxon>
        <taxon>Aphis</taxon>
        <taxon>Aphis</taxon>
    </lineage>
</organism>